<evidence type="ECO:0000313" key="1">
    <source>
        <dbReference type="EMBL" id="OUZ15036.1"/>
    </source>
</evidence>
<dbReference type="EMBL" id="NIBL01000003">
    <property type="protein sequence ID" value="OUZ15036.1"/>
    <property type="molecule type" value="Genomic_DNA"/>
</dbReference>
<name>A0A200HQP5_9ENTE</name>
<evidence type="ECO:0008006" key="3">
    <source>
        <dbReference type="Google" id="ProtNLM"/>
    </source>
</evidence>
<sequence>MKVKEYAEVYQISIANVYKMIKSGEIKAVKNARGHYEIETERIIFPYIKDSLKERQAIEEDIKKCNELLAQQLQLNLAFNRLVDLQDRQEGKVQACPVNANVIFQQSTIAQYLHYKLQRFDVKMKPIKDKYDFLQMLLKDIPVEQFRPANSTISVYFEVSSNILPILLNRLMEQNCAFHFTIQDLSALSTLKVRVSDHLPSTGKSQEHLLIQFPSSFTSKGDFDSQVQGLNQFEEMQMIIGELKAMHQKKKVLWQEADRKKYFGLVLQLKTLPIDSLNAKDQSFIQHVYKDTGGYLI</sequence>
<reference evidence="1 2" key="1">
    <citation type="submission" date="2017-05" db="EMBL/GenBank/DDBJ databases">
        <title>The Genome Sequence of Enterococcus faecium 2D5_DIV0622.</title>
        <authorList>
            <consortium name="The Broad Institute Genomics Platform"/>
            <consortium name="The Broad Institute Genomic Center for Infectious Diseases"/>
            <person name="Earl A."/>
            <person name="Manson A."/>
            <person name="Schwartman J."/>
            <person name="Gilmore M."/>
            <person name="Abouelleil A."/>
            <person name="Cao P."/>
            <person name="Chapman S."/>
            <person name="Cusick C."/>
            <person name="Shea T."/>
            <person name="Young S."/>
            <person name="Neafsey D."/>
            <person name="Nusbaum C."/>
            <person name="Birren B."/>
        </authorList>
    </citation>
    <scope>NUCLEOTIDE SEQUENCE [LARGE SCALE GENOMIC DNA]</scope>
    <source>
        <strain evidence="1 2">2D5_DIV0622</strain>
    </source>
</reference>
<comment type="caution">
    <text evidence="1">The sequence shown here is derived from an EMBL/GenBank/DDBJ whole genome shotgun (WGS) entry which is preliminary data.</text>
</comment>
<accession>A0A200HQP5</accession>
<proteinExistence type="predicted"/>
<evidence type="ECO:0000313" key="2">
    <source>
        <dbReference type="Proteomes" id="UP000196503"/>
    </source>
</evidence>
<dbReference type="RefSeq" id="WP_179205586.1">
    <property type="nucleotide sequence ID" value="NZ_NIBL01000003.1"/>
</dbReference>
<organism evidence="1 2">
    <name type="scientific">Enterococcus cecorum</name>
    <dbReference type="NCBI Taxonomy" id="44008"/>
    <lineage>
        <taxon>Bacteria</taxon>
        <taxon>Bacillati</taxon>
        <taxon>Bacillota</taxon>
        <taxon>Bacilli</taxon>
        <taxon>Lactobacillales</taxon>
        <taxon>Enterococcaceae</taxon>
        <taxon>Enterococcus</taxon>
    </lineage>
</organism>
<dbReference type="AlphaFoldDB" id="A0A200HQP5"/>
<gene>
    <name evidence="1" type="ORF">A5869_002143</name>
</gene>
<dbReference type="Proteomes" id="UP000196503">
    <property type="component" value="Unassembled WGS sequence"/>
</dbReference>
<protein>
    <recommendedName>
        <fullName evidence="3">Helix-turn-helix domain-containing protein</fullName>
    </recommendedName>
</protein>